<dbReference type="InterPro" id="IPR008136">
    <property type="entry name" value="CinA_C"/>
</dbReference>
<dbReference type="RefSeq" id="WP_206938562.1">
    <property type="nucleotide sequence ID" value="NZ_JAFLNF010000002.1"/>
</dbReference>
<protein>
    <submittedName>
        <fullName evidence="2">CinA family protein</fullName>
    </submittedName>
</protein>
<name>A0A939EKS3_9HYPH</name>
<dbReference type="EMBL" id="JAFLNF010000002">
    <property type="protein sequence ID" value="MBO0344485.1"/>
    <property type="molecule type" value="Genomic_DNA"/>
</dbReference>
<comment type="caution">
    <text evidence="2">The sequence shown here is derived from an EMBL/GenBank/DDBJ whole genome shotgun (WGS) entry which is preliminary data.</text>
</comment>
<evidence type="ECO:0000313" key="2">
    <source>
        <dbReference type="EMBL" id="MBO0344485.1"/>
    </source>
</evidence>
<reference evidence="2" key="1">
    <citation type="submission" date="2021-03" db="EMBL/GenBank/DDBJ databases">
        <title>Roseibium sp. CAU 1637 isolated from Incheon.</title>
        <authorList>
            <person name="Kim W."/>
        </authorList>
    </citation>
    <scope>NUCLEOTIDE SEQUENCE</scope>
    <source>
        <strain evidence="2">CAU 1637</strain>
    </source>
</reference>
<dbReference type="InterPro" id="IPR036653">
    <property type="entry name" value="CinA-like_C"/>
</dbReference>
<accession>A0A939EKS3</accession>
<evidence type="ECO:0000259" key="1">
    <source>
        <dbReference type="Pfam" id="PF02464"/>
    </source>
</evidence>
<sequence>MTDISPPTSAPHWDELDRNAQELIPALAKQQLMLATAESCTGGLICGLLTGIPGSSDVIDRGFVTYSNEAKQDLVNVTAASLENYGAVSPQVAAEMAAGALANSRADIAISVTGIAGPGGGTPQKPVGTVHFGLAIKGQDVRTFSALFEAMDRTDVRLASVAYCLKLISNFLCMPKGR</sequence>
<evidence type="ECO:0000313" key="3">
    <source>
        <dbReference type="Proteomes" id="UP000664779"/>
    </source>
</evidence>
<feature type="domain" description="CinA C-terminal" evidence="1">
    <location>
        <begin position="20"/>
        <end position="171"/>
    </location>
</feature>
<keyword evidence="3" id="KW-1185">Reference proteome</keyword>
<dbReference type="Pfam" id="PF02464">
    <property type="entry name" value="CinA"/>
    <property type="match status" value="1"/>
</dbReference>
<dbReference type="NCBIfam" id="TIGR00199">
    <property type="entry name" value="PncC_domain"/>
    <property type="match status" value="1"/>
</dbReference>
<proteinExistence type="predicted"/>
<dbReference type="AlphaFoldDB" id="A0A939EKS3"/>
<dbReference type="Proteomes" id="UP000664779">
    <property type="component" value="Unassembled WGS sequence"/>
</dbReference>
<dbReference type="SUPFAM" id="SSF142433">
    <property type="entry name" value="CinA-like"/>
    <property type="match status" value="1"/>
</dbReference>
<organism evidence="2 3">
    <name type="scientific">Roseibium limicola</name>
    <dbReference type="NCBI Taxonomy" id="2816037"/>
    <lineage>
        <taxon>Bacteria</taxon>
        <taxon>Pseudomonadati</taxon>
        <taxon>Pseudomonadota</taxon>
        <taxon>Alphaproteobacteria</taxon>
        <taxon>Hyphomicrobiales</taxon>
        <taxon>Stappiaceae</taxon>
        <taxon>Roseibium</taxon>
    </lineage>
</organism>
<gene>
    <name evidence="2" type="ORF">J0X15_04550</name>
</gene>
<dbReference type="Gene3D" id="3.90.950.20">
    <property type="entry name" value="CinA-like"/>
    <property type="match status" value="1"/>
</dbReference>